<dbReference type="Proteomes" id="UP000310108">
    <property type="component" value="Unassembled WGS sequence"/>
</dbReference>
<name>A0A4U6XTY3_9PEZI</name>
<reference evidence="1 2" key="1">
    <citation type="journal article" date="2019" name="PLoS ONE">
        <title>Comparative genome analysis indicates high evolutionary potential of pathogenicity genes in Colletotrichum tanaceti.</title>
        <authorList>
            <person name="Lelwala R.V."/>
            <person name="Korhonen P.K."/>
            <person name="Young N.D."/>
            <person name="Scott J.B."/>
            <person name="Ades P.A."/>
            <person name="Gasser R.B."/>
            <person name="Taylor P.W.J."/>
        </authorList>
    </citation>
    <scope>NUCLEOTIDE SEQUENCE [LARGE SCALE GENOMIC DNA]</scope>
    <source>
        <strain evidence="1">BRIP57314</strain>
    </source>
</reference>
<protein>
    <submittedName>
        <fullName evidence="1">Uncharacterized protein</fullName>
    </submittedName>
</protein>
<evidence type="ECO:0000313" key="1">
    <source>
        <dbReference type="EMBL" id="TKW59463.1"/>
    </source>
</evidence>
<evidence type="ECO:0000313" key="2">
    <source>
        <dbReference type="Proteomes" id="UP000310108"/>
    </source>
</evidence>
<dbReference type="EMBL" id="PJEX01000009">
    <property type="protein sequence ID" value="TKW59463.1"/>
    <property type="molecule type" value="Genomic_DNA"/>
</dbReference>
<proteinExistence type="predicted"/>
<comment type="caution">
    <text evidence="1">The sequence shown here is derived from an EMBL/GenBank/DDBJ whole genome shotgun (WGS) entry which is preliminary data.</text>
</comment>
<dbReference type="AlphaFoldDB" id="A0A4U6XTY3"/>
<gene>
    <name evidence="1" type="ORF">CTA1_11490</name>
</gene>
<dbReference type="OrthoDB" id="5229945at2759"/>
<organism evidence="1 2">
    <name type="scientific">Colletotrichum tanaceti</name>
    <dbReference type="NCBI Taxonomy" id="1306861"/>
    <lineage>
        <taxon>Eukaryota</taxon>
        <taxon>Fungi</taxon>
        <taxon>Dikarya</taxon>
        <taxon>Ascomycota</taxon>
        <taxon>Pezizomycotina</taxon>
        <taxon>Sordariomycetes</taxon>
        <taxon>Hypocreomycetidae</taxon>
        <taxon>Glomerellales</taxon>
        <taxon>Glomerellaceae</taxon>
        <taxon>Colletotrichum</taxon>
        <taxon>Colletotrichum destructivum species complex</taxon>
    </lineage>
</organism>
<sequence length="350" mass="37956">MSTDLNVFLNYMSGWTGASEKDIQSMIDEHNLFVSLGDFDSDGAIKTEFNTLVDMATKVRDETIAADALQISADAAAVASIWSFGFGMLAFAALEASVLITKAVISKHSKDLNQKLTTVDADIAAIVGPKVYQYITSYKANNNIVAAKQATGMSGQTCRSYLLQFMAQIEMAGDKLDVATFKKYANSASVLFNSDEIKEVYKALDTLNLSQQSDEDLKKCLNSIKGFEFGGSTALTLVRFGSIAIMANRMKVATTKLAQYNEVAEFVGAETKTSAFKMMDCLGKFFAGIAVVASVADAVLQILDIIDVVEQTKKMVDDLNGKIKTSYTDFFNGIKDAARHYNEATAKKTG</sequence>
<keyword evidence="2" id="KW-1185">Reference proteome</keyword>
<accession>A0A4U6XTY3</accession>